<evidence type="ECO:0000256" key="6">
    <source>
        <dbReference type="ARBA" id="ARBA00022806"/>
    </source>
</evidence>
<evidence type="ECO:0000259" key="11">
    <source>
        <dbReference type="PROSITE" id="PS50089"/>
    </source>
</evidence>
<dbReference type="HOGENOM" id="CLU_000315_2_1_1"/>
<dbReference type="PANTHER" id="PTHR45626">
    <property type="entry name" value="TRANSCRIPTION TERMINATION FACTOR 2-RELATED"/>
    <property type="match status" value="1"/>
</dbReference>
<organism evidence="14 15">
    <name type="scientific">Schizosaccharomyces octosporus (strain yFS286)</name>
    <name type="common">Fission yeast</name>
    <name type="synonym">Octosporomyces octosporus</name>
    <dbReference type="NCBI Taxonomy" id="483514"/>
    <lineage>
        <taxon>Eukaryota</taxon>
        <taxon>Fungi</taxon>
        <taxon>Dikarya</taxon>
        <taxon>Ascomycota</taxon>
        <taxon>Taphrinomycotina</taxon>
        <taxon>Schizosaccharomycetes</taxon>
        <taxon>Schizosaccharomycetales</taxon>
        <taxon>Schizosaccharomycetaceae</taxon>
        <taxon>Schizosaccharomyces</taxon>
    </lineage>
</organism>
<name>S9R8M9_SCHOY</name>
<evidence type="ECO:0000313" key="14">
    <source>
        <dbReference type="EMBL" id="EPX70444.1"/>
    </source>
</evidence>
<evidence type="ECO:0000256" key="7">
    <source>
        <dbReference type="ARBA" id="ARBA00022833"/>
    </source>
</evidence>
<dbReference type="RefSeq" id="XP_013020808.1">
    <property type="nucleotide sequence ID" value="XM_013165354.1"/>
</dbReference>
<dbReference type="InterPro" id="IPR017907">
    <property type="entry name" value="Znf_RING_CS"/>
</dbReference>
<dbReference type="InterPro" id="IPR027417">
    <property type="entry name" value="P-loop_NTPase"/>
</dbReference>
<dbReference type="CDD" id="cd18793">
    <property type="entry name" value="SF2_C_SNF"/>
    <property type="match status" value="1"/>
</dbReference>
<dbReference type="InterPro" id="IPR014001">
    <property type="entry name" value="Helicase_ATP-bd"/>
</dbReference>
<protein>
    <submittedName>
        <fullName evidence="14">DNA repair protein RAD16</fullName>
    </submittedName>
</protein>
<dbReference type="SMART" id="SM00184">
    <property type="entry name" value="RING"/>
    <property type="match status" value="1"/>
</dbReference>
<dbReference type="GO" id="GO:0000113">
    <property type="term" value="C:nucleotide-excision repair factor 4 complex"/>
    <property type="evidence" value="ECO:0007669"/>
    <property type="project" value="EnsemblFungi"/>
</dbReference>
<comment type="similarity">
    <text evidence="1">Belongs to the SNF2/RAD54 helicase family.</text>
</comment>
<keyword evidence="4 9" id="KW-0863">Zinc-finger</keyword>
<feature type="compositionally biased region" description="Polar residues" evidence="10">
    <location>
        <begin position="145"/>
        <end position="159"/>
    </location>
</feature>
<dbReference type="GO" id="GO:0031463">
    <property type="term" value="C:Cul3-RING ubiquitin ligase complex"/>
    <property type="evidence" value="ECO:0007669"/>
    <property type="project" value="EnsemblFungi"/>
</dbReference>
<dbReference type="OrthoDB" id="448448at2759"/>
<dbReference type="CDD" id="cd18008">
    <property type="entry name" value="DEXDc_SHPRH-like"/>
    <property type="match status" value="1"/>
</dbReference>
<dbReference type="SMART" id="SM00487">
    <property type="entry name" value="DEXDc"/>
    <property type="match status" value="1"/>
</dbReference>
<dbReference type="GO" id="GO:0004842">
    <property type="term" value="F:ubiquitin-protein transferase activity"/>
    <property type="evidence" value="ECO:0007669"/>
    <property type="project" value="EnsemblFungi"/>
</dbReference>
<evidence type="ECO:0000259" key="12">
    <source>
        <dbReference type="PROSITE" id="PS51192"/>
    </source>
</evidence>
<dbReference type="Proteomes" id="UP000016088">
    <property type="component" value="Unassembled WGS sequence"/>
</dbReference>
<dbReference type="GO" id="GO:0016887">
    <property type="term" value="F:ATP hydrolysis activity"/>
    <property type="evidence" value="ECO:0007669"/>
    <property type="project" value="UniProtKB-ARBA"/>
</dbReference>
<evidence type="ECO:0000259" key="13">
    <source>
        <dbReference type="PROSITE" id="PS51194"/>
    </source>
</evidence>
<feature type="compositionally biased region" description="Low complexity" evidence="10">
    <location>
        <begin position="301"/>
        <end position="327"/>
    </location>
</feature>
<dbReference type="OMA" id="DHIMLRR"/>
<dbReference type="GO" id="GO:0009411">
    <property type="term" value="P:response to UV"/>
    <property type="evidence" value="ECO:0007669"/>
    <property type="project" value="EnsemblFungi"/>
</dbReference>
<dbReference type="InterPro" id="IPR000330">
    <property type="entry name" value="SNF2_N"/>
</dbReference>
<evidence type="ECO:0000256" key="9">
    <source>
        <dbReference type="PROSITE-ProRule" id="PRU00175"/>
    </source>
</evidence>
<feature type="region of interest" description="Disordered" evidence="10">
    <location>
        <begin position="222"/>
        <end position="327"/>
    </location>
</feature>
<dbReference type="Pfam" id="PF00097">
    <property type="entry name" value="zf-C3HC4"/>
    <property type="match status" value="1"/>
</dbReference>
<feature type="compositionally biased region" description="Polar residues" evidence="10">
    <location>
        <begin position="225"/>
        <end position="236"/>
    </location>
</feature>
<dbReference type="GO" id="GO:0000715">
    <property type="term" value="P:nucleotide-excision repair, DNA damage recognition"/>
    <property type="evidence" value="ECO:0007669"/>
    <property type="project" value="EnsemblFungi"/>
</dbReference>
<keyword evidence="3" id="KW-0547">Nucleotide-binding</keyword>
<keyword evidence="2" id="KW-0479">Metal-binding</keyword>
<dbReference type="Gene3D" id="3.40.50.10810">
    <property type="entry name" value="Tandem AAA-ATPase domain"/>
    <property type="match status" value="1"/>
</dbReference>
<keyword evidence="5" id="KW-0378">Hydrolase</keyword>
<keyword evidence="15" id="KW-1185">Reference proteome</keyword>
<dbReference type="GO" id="GO:0008270">
    <property type="term" value="F:zinc ion binding"/>
    <property type="evidence" value="ECO:0007669"/>
    <property type="project" value="UniProtKB-KW"/>
</dbReference>
<dbReference type="VEuPathDB" id="FungiDB:SOCG_04762"/>
<dbReference type="eggNOG" id="KOG1002">
    <property type="taxonomic scope" value="Eukaryota"/>
</dbReference>
<feature type="domain" description="Helicase ATP-binding" evidence="12">
    <location>
        <begin position="384"/>
        <end position="558"/>
    </location>
</feature>
<keyword evidence="7" id="KW-0862">Zinc</keyword>
<dbReference type="PROSITE" id="PS51192">
    <property type="entry name" value="HELICASE_ATP_BIND_1"/>
    <property type="match status" value="1"/>
</dbReference>
<feature type="domain" description="Helicase C-terminal" evidence="13">
    <location>
        <begin position="811"/>
        <end position="964"/>
    </location>
</feature>
<dbReference type="SUPFAM" id="SSF57850">
    <property type="entry name" value="RING/U-box"/>
    <property type="match status" value="1"/>
</dbReference>
<dbReference type="AlphaFoldDB" id="S9R8M9"/>
<feature type="domain" description="RING-type" evidence="11">
    <location>
        <begin position="725"/>
        <end position="767"/>
    </location>
</feature>
<dbReference type="InterPro" id="IPR001650">
    <property type="entry name" value="Helicase_C-like"/>
</dbReference>
<feature type="compositionally biased region" description="Basic and acidic residues" evidence="10">
    <location>
        <begin position="237"/>
        <end position="250"/>
    </location>
</feature>
<dbReference type="GO" id="GO:0005524">
    <property type="term" value="F:ATP binding"/>
    <property type="evidence" value="ECO:0007669"/>
    <property type="project" value="UniProtKB-KW"/>
</dbReference>
<dbReference type="FunFam" id="3.40.50.300:FF:001864">
    <property type="entry name" value="DNA repair protein RAD16"/>
    <property type="match status" value="1"/>
</dbReference>
<dbReference type="Pfam" id="PF00176">
    <property type="entry name" value="SNF2-rel_dom"/>
    <property type="match status" value="1"/>
</dbReference>
<dbReference type="SMART" id="SM00490">
    <property type="entry name" value="HELICc"/>
    <property type="match status" value="1"/>
</dbReference>
<dbReference type="GeneID" id="25033724"/>
<dbReference type="InterPro" id="IPR001841">
    <property type="entry name" value="Znf_RING"/>
</dbReference>
<dbReference type="PROSITE" id="PS50089">
    <property type="entry name" value="ZF_RING_2"/>
    <property type="match status" value="1"/>
</dbReference>
<dbReference type="PROSITE" id="PS00518">
    <property type="entry name" value="ZF_RING_1"/>
    <property type="match status" value="1"/>
</dbReference>
<dbReference type="InterPro" id="IPR013083">
    <property type="entry name" value="Znf_RING/FYVE/PHD"/>
</dbReference>
<evidence type="ECO:0000256" key="1">
    <source>
        <dbReference type="ARBA" id="ARBA00007025"/>
    </source>
</evidence>
<dbReference type="CDD" id="cd16567">
    <property type="entry name" value="RING-HC_RAD16-like"/>
    <property type="match status" value="1"/>
</dbReference>
<dbReference type="EMBL" id="KE503208">
    <property type="protein sequence ID" value="EPX70444.1"/>
    <property type="molecule type" value="Genomic_DNA"/>
</dbReference>
<feature type="region of interest" description="Disordered" evidence="10">
    <location>
        <begin position="141"/>
        <end position="206"/>
    </location>
</feature>
<dbReference type="Pfam" id="PF00271">
    <property type="entry name" value="Helicase_C"/>
    <property type="match status" value="1"/>
</dbReference>
<dbReference type="PANTHER" id="PTHR45626:SF12">
    <property type="entry name" value="DNA REPAIR PROTEIN RAD16"/>
    <property type="match status" value="1"/>
</dbReference>
<proteinExistence type="inferred from homology"/>
<evidence type="ECO:0000313" key="15">
    <source>
        <dbReference type="Proteomes" id="UP000016088"/>
    </source>
</evidence>
<dbReference type="InterPro" id="IPR050628">
    <property type="entry name" value="SNF2_RAD54_helicase_TF"/>
</dbReference>
<dbReference type="GO" id="GO:0008104">
    <property type="term" value="P:intracellular protein localization"/>
    <property type="evidence" value="ECO:0007669"/>
    <property type="project" value="EnsemblFungi"/>
</dbReference>
<dbReference type="GO" id="GO:0008094">
    <property type="term" value="F:ATP-dependent activity, acting on DNA"/>
    <property type="evidence" value="ECO:0007669"/>
    <property type="project" value="EnsemblFungi"/>
</dbReference>
<evidence type="ECO:0000256" key="5">
    <source>
        <dbReference type="ARBA" id="ARBA00022801"/>
    </source>
</evidence>
<evidence type="ECO:0000256" key="8">
    <source>
        <dbReference type="ARBA" id="ARBA00022840"/>
    </source>
</evidence>
<evidence type="ECO:0000256" key="2">
    <source>
        <dbReference type="ARBA" id="ARBA00022723"/>
    </source>
</evidence>
<dbReference type="PROSITE" id="PS51194">
    <property type="entry name" value="HELICASE_CTER"/>
    <property type="match status" value="1"/>
</dbReference>
<reference evidence="14 15" key="1">
    <citation type="journal article" date="2011" name="Science">
        <title>Comparative functional genomics of the fission yeasts.</title>
        <authorList>
            <person name="Rhind N."/>
            <person name="Chen Z."/>
            <person name="Yassour M."/>
            <person name="Thompson D.A."/>
            <person name="Haas B.J."/>
            <person name="Habib N."/>
            <person name="Wapinski I."/>
            <person name="Roy S."/>
            <person name="Lin M.F."/>
            <person name="Heiman D.I."/>
            <person name="Young S.K."/>
            <person name="Furuya K."/>
            <person name="Guo Y."/>
            <person name="Pidoux A."/>
            <person name="Chen H.M."/>
            <person name="Robbertse B."/>
            <person name="Goldberg J.M."/>
            <person name="Aoki K."/>
            <person name="Bayne E.H."/>
            <person name="Berlin A.M."/>
            <person name="Desjardins C.A."/>
            <person name="Dobbs E."/>
            <person name="Dukaj L."/>
            <person name="Fan L."/>
            <person name="FitzGerald M.G."/>
            <person name="French C."/>
            <person name="Gujja S."/>
            <person name="Hansen K."/>
            <person name="Keifenheim D."/>
            <person name="Levin J.Z."/>
            <person name="Mosher R.A."/>
            <person name="Mueller C.A."/>
            <person name="Pfiffner J."/>
            <person name="Priest M."/>
            <person name="Russ C."/>
            <person name="Smialowska A."/>
            <person name="Swoboda P."/>
            <person name="Sykes S.M."/>
            <person name="Vaughn M."/>
            <person name="Vengrova S."/>
            <person name="Yoder R."/>
            <person name="Zeng Q."/>
            <person name="Allshire R."/>
            <person name="Baulcombe D."/>
            <person name="Birren B.W."/>
            <person name="Brown W."/>
            <person name="Ekwall K."/>
            <person name="Kellis M."/>
            <person name="Leatherwood J."/>
            <person name="Levin H."/>
            <person name="Margalit H."/>
            <person name="Martienssen R."/>
            <person name="Nieduszynski C.A."/>
            <person name="Spatafora J.W."/>
            <person name="Friedman N."/>
            <person name="Dalgaard J.Z."/>
            <person name="Baumann P."/>
            <person name="Niki H."/>
            <person name="Regev A."/>
            <person name="Nusbaum C."/>
        </authorList>
    </citation>
    <scope>NUCLEOTIDE SEQUENCE [LARGE SCALE GENOMIC DNA]</scope>
    <source>
        <strain evidence="15">yFS286</strain>
    </source>
</reference>
<accession>S9R8M9</accession>
<dbReference type="GO" id="GO:0004386">
    <property type="term" value="F:helicase activity"/>
    <property type="evidence" value="ECO:0007669"/>
    <property type="project" value="UniProtKB-KW"/>
</dbReference>
<gene>
    <name evidence="14" type="ORF">SOCG_04762</name>
</gene>
<dbReference type="InterPro" id="IPR018957">
    <property type="entry name" value="Znf_C3HC4_RING-type"/>
</dbReference>
<dbReference type="InterPro" id="IPR049730">
    <property type="entry name" value="SNF2/RAD54-like_C"/>
</dbReference>
<evidence type="ECO:0000256" key="3">
    <source>
        <dbReference type="ARBA" id="ARBA00022741"/>
    </source>
</evidence>
<sequence length="977" mass="110619">MDVLTEKSDISREILDENNLRKTIGPLENQNTHDSYPFEGSNAINENEKVSSQQSLPGKGNQTFVSVVLDKGDKGEKQRANEDIDLTDSSSPIADIIAASDTEDDKLTRSLDIIDNEGSELVEKKIPNRFEEQSLLLHVNDKQESVPSQPATQSQSMPHDNTLLGDSTLLPERGPNGMKDATSKLDINDHLQSSKGHERKRKFEVDPGIKLNEGRVLRSRKFLSTPLSSPETSFSSDHSDELKESPKSNESEYVDEDDTIASVIDLSESDEEKAAVKDDSSTETDEDTIPLASLKRKGKGRSTSSRLSSSPSTTSSRTSTTPATRIPPYERTHHRLVRNHPELENVWDALEREAPQQVQQIEQPKELVLSLLPFQREGVYWLRHQEESSFGGGILADEMGMGKTIQTIGLLLATPRGEPTLVVAPVVAIMQWKEEIDVHTNKALSTYLYYGQSRNISSQDLLKYDVVLTSYNVIESAYRKERSGFRRKGGLVKEKSLLHNLQFYRIILDEAHGIKSRTCNTARAVCTLKTKRRICLSGTPLQNRIGELFSLLRFLRADPFAFYYCLQCDCKSLQWQFSDRSNCDHCGHKPMSHTCYFNAEMLKPIQKFGSDGPGRAGFAKVHRLLNNIMLRRTKLERADDLGLPPRVVEVRRDLFNEEEEDVYQSLYMDSKRKFNTYLAQGVVLNNYANIFQLITRMRQMADHPDLVLAGKRKTVDIDTQENIVCRICDEVAQDAIESRCHHTFCRLCISEFLSSAGESEEVACPACFIPLSIDLSAPSMEEFSEEKFKNASILNRIDMNNWRSSTKIEALVEELYLLRRKDRTIKSIVFSQFTSMLDLIHWRLRKAGFNCVKLDGGMTPKARAATIEAFSKDINITIFLVSLKAGGVALNLTEASQVFMMDPWWNGAVQWQAMDRIHRIGQKRPIRVTTLCIENSIESKIIELQDKKAQMIHATIDQDERALNQLSVEDMQFLFSN</sequence>
<evidence type="ECO:0000256" key="10">
    <source>
        <dbReference type="SAM" id="MobiDB-lite"/>
    </source>
</evidence>
<dbReference type="GO" id="GO:0006511">
    <property type="term" value="P:ubiquitin-dependent protein catabolic process"/>
    <property type="evidence" value="ECO:0007669"/>
    <property type="project" value="EnsemblFungi"/>
</dbReference>
<dbReference type="Gene3D" id="3.30.40.10">
    <property type="entry name" value="Zinc/RING finger domain, C3HC4 (zinc finger)"/>
    <property type="match status" value="1"/>
</dbReference>
<keyword evidence="6" id="KW-0347">Helicase</keyword>
<dbReference type="Gene3D" id="3.40.50.300">
    <property type="entry name" value="P-loop containing nucleotide triphosphate hydrolases"/>
    <property type="match status" value="1"/>
</dbReference>
<dbReference type="InterPro" id="IPR038718">
    <property type="entry name" value="SNF2-like_sf"/>
</dbReference>
<dbReference type="SUPFAM" id="SSF52540">
    <property type="entry name" value="P-loop containing nucleoside triphosphate hydrolases"/>
    <property type="match status" value="2"/>
</dbReference>
<evidence type="ECO:0000256" key="4">
    <source>
        <dbReference type="ARBA" id="ARBA00022771"/>
    </source>
</evidence>
<keyword evidence="8" id="KW-0067">ATP-binding</keyword>
<dbReference type="GO" id="GO:0070911">
    <property type="term" value="P:global genome nucleotide-excision repair"/>
    <property type="evidence" value="ECO:0007669"/>
    <property type="project" value="EnsemblFungi"/>
</dbReference>